<reference evidence="3 4" key="1">
    <citation type="submission" date="2020-10" db="EMBL/GenBank/DDBJ databases">
        <title>The Coptis chinensis genome and diversification of protoberbering-type alkaloids.</title>
        <authorList>
            <person name="Wang B."/>
            <person name="Shu S."/>
            <person name="Song C."/>
            <person name="Liu Y."/>
        </authorList>
    </citation>
    <scope>NUCLEOTIDE SEQUENCE [LARGE SCALE GENOMIC DNA]</scope>
    <source>
        <strain evidence="3">HL-2020</strain>
        <tissue evidence="3">Leaf</tissue>
    </source>
</reference>
<gene>
    <name evidence="3" type="ORF">IFM89_019283</name>
</gene>
<dbReference type="OrthoDB" id="4323675at2759"/>
<sequence length="329" mass="36851">MLAAELVVDIVKKYQLLFLELQTLEWLFIQGTLYIEKLLGVHCLLALKIPYHGSWTWSLYRLLPILVGDVVGSRGRGEAIRQGVNANGWRLWMSMNSSTSHFPIANSRRKLTWVTQSSFSPVLGCKIFIFKNNREIRTVCHSFGPSGVKPTSFKRGVMVGYTCRLQSPREAQVYCATRCSRQDTTLERSSPLPLEEWVQVATYVTDWKENRMKDQRAGAPGLELKPLSSQPPLQFCKYDTLEIGFITTDDFTNANILEATYPAVAKRLHGDWITDPAIPVLTGFLGKGSKSCAVTTFGRGGSDLTATTIGKALRVREIQVWKDVDGVLT</sequence>
<comment type="caution">
    <text evidence="3">The sequence shown here is derived from an EMBL/GenBank/DDBJ whole genome shotgun (WGS) entry which is preliminary data.</text>
</comment>
<dbReference type="Proteomes" id="UP000631114">
    <property type="component" value="Unassembled WGS sequence"/>
</dbReference>
<dbReference type="PANTHER" id="PTHR21499:SF59">
    <property type="entry name" value="ASPARTOKINASE"/>
    <property type="match status" value="1"/>
</dbReference>
<dbReference type="GO" id="GO:0009089">
    <property type="term" value="P:lysine biosynthetic process via diaminopimelate"/>
    <property type="evidence" value="ECO:0007669"/>
    <property type="project" value="TreeGrafter"/>
</dbReference>
<dbReference type="GO" id="GO:0005829">
    <property type="term" value="C:cytosol"/>
    <property type="evidence" value="ECO:0007669"/>
    <property type="project" value="TreeGrafter"/>
</dbReference>
<dbReference type="SUPFAM" id="SSF53633">
    <property type="entry name" value="Carbamate kinase-like"/>
    <property type="match status" value="1"/>
</dbReference>
<keyword evidence="4" id="KW-1185">Reference proteome</keyword>
<dbReference type="Pfam" id="PF00696">
    <property type="entry name" value="AA_kinase"/>
    <property type="match status" value="1"/>
</dbReference>
<protein>
    <recommendedName>
        <fullName evidence="2">Aspartate/glutamate/uridylate kinase domain-containing protein</fullName>
    </recommendedName>
</protein>
<dbReference type="Gene3D" id="3.40.1160.10">
    <property type="entry name" value="Acetylglutamate kinase-like"/>
    <property type="match status" value="1"/>
</dbReference>
<evidence type="ECO:0000256" key="1">
    <source>
        <dbReference type="ARBA" id="ARBA00010122"/>
    </source>
</evidence>
<evidence type="ECO:0000313" key="4">
    <source>
        <dbReference type="Proteomes" id="UP000631114"/>
    </source>
</evidence>
<evidence type="ECO:0000313" key="3">
    <source>
        <dbReference type="EMBL" id="KAF9592979.1"/>
    </source>
</evidence>
<comment type="similarity">
    <text evidence="1">Belongs to the aspartokinase family.</text>
</comment>
<dbReference type="PANTHER" id="PTHR21499">
    <property type="entry name" value="ASPARTATE KINASE"/>
    <property type="match status" value="1"/>
</dbReference>
<dbReference type="GO" id="GO:0009570">
    <property type="term" value="C:chloroplast stroma"/>
    <property type="evidence" value="ECO:0007669"/>
    <property type="project" value="TreeGrafter"/>
</dbReference>
<dbReference type="AlphaFoldDB" id="A0A835H4Y1"/>
<feature type="domain" description="Aspartate/glutamate/uridylate kinase" evidence="2">
    <location>
        <begin position="232"/>
        <end position="329"/>
    </location>
</feature>
<accession>A0A835H4Y1</accession>
<organism evidence="3 4">
    <name type="scientific">Coptis chinensis</name>
    <dbReference type="NCBI Taxonomy" id="261450"/>
    <lineage>
        <taxon>Eukaryota</taxon>
        <taxon>Viridiplantae</taxon>
        <taxon>Streptophyta</taxon>
        <taxon>Embryophyta</taxon>
        <taxon>Tracheophyta</taxon>
        <taxon>Spermatophyta</taxon>
        <taxon>Magnoliopsida</taxon>
        <taxon>Ranunculales</taxon>
        <taxon>Ranunculaceae</taxon>
        <taxon>Coptidoideae</taxon>
        <taxon>Coptis</taxon>
    </lineage>
</organism>
<proteinExistence type="inferred from homology"/>
<dbReference type="GO" id="GO:0004072">
    <property type="term" value="F:aspartate kinase activity"/>
    <property type="evidence" value="ECO:0007669"/>
    <property type="project" value="TreeGrafter"/>
</dbReference>
<dbReference type="InterPro" id="IPR036393">
    <property type="entry name" value="AceGlu_kinase-like_sf"/>
</dbReference>
<evidence type="ECO:0000259" key="2">
    <source>
        <dbReference type="Pfam" id="PF00696"/>
    </source>
</evidence>
<dbReference type="EMBL" id="JADFTS010000008">
    <property type="protein sequence ID" value="KAF9592979.1"/>
    <property type="molecule type" value="Genomic_DNA"/>
</dbReference>
<dbReference type="InterPro" id="IPR001048">
    <property type="entry name" value="Asp/Glu/Uridylate_kinase"/>
</dbReference>
<dbReference type="GO" id="GO:0009090">
    <property type="term" value="P:homoserine biosynthetic process"/>
    <property type="evidence" value="ECO:0007669"/>
    <property type="project" value="TreeGrafter"/>
</dbReference>
<name>A0A835H4Y1_9MAGN</name>